<keyword evidence="3" id="KW-1185">Reference proteome</keyword>
<reference evidence="2" key="1">
    <citation type="submission" date="2022-07" db="EMBL/GenBank/DDBJ databases">
        <title>Alkalimarinus sp. nov., isolated from gut of a Alitta virens.</title>
        <authorList>
            <person name="Yang A.I."/>
            <person name="Shin N.-R."/>
        </authorList>
    </citation>
    <scope>NUCLEOTIDE SEQUENCE</scope>
    <source>
        <strain evidence="2">FA028</strain>
    </source>
</reference>
<feature type="chain" id="PRO_5038606098" description="Lipoprotein" evidence="1">
    <location>
        <begin position="27"/>
        <end position="169"/>
    </location>
</feature>
<evidence type="ECO:0000256" key="1">
    <source>
        <dbReference type="SAM" id="SignalP"/>
    </source>
</evidence>
<gene>
    <name evidence="2" type="ORF">NNL22_18155</name>
</gene>
<dbReference type="EMBL" id="CP101527">
    <property type="protein sequence ID" value="UZW74920.1"/>
    <property type="molecule type" value="Genomic_DNA"/>
</dbReference>
<feature type="signal peptide" evidence="1">
    <location>
        <begin position="1"/>
        <end position="26"/>
    </location>
</feature>
<proteinExistence type="predicted"/>
<evidence type="ECO:0000313" key="2">
    <source>
        <dbReference type="EMBL" id="UZW74920.1"/>
    </source>
</evidence>
<keyword evidence="1" id="KW-0732">Signal</keyword>
<protein>
    <recommendedName>
        <fullName evidence="4">Lipoprotein</fullName>
    </recommendedName>
</protein>
<dbReference type="Proteomes" id="UP001164472">
    <property type="component" value="Chromosome"/>
</dbReference>
<organism evidence="2 3">
    <name type="scientific">Alkalimarinus sediminis</name>
    <dbReference type="NCBI Taxonomy" id="1632866"/>
    <lineage>
        <taxon>Bacteria</taxon>
        <taxon>Pseudomonadati</taxon>
        <taxon>Pseudomonadota</taxon>
        <taxon>Gammaproteobacteria</taxon>
        <taxon>Alteromonadales</taxon>
        <taxon>Alteromonadaceae</taxon>
        <taxon>Alkalimarinus</taxon>
    </lineage>
</organism>
<accession>A0A9E8HID9</accession>
<dbReference type="KEGG" id="asem:NNL22_18155"/>
<dbReference type="AlphaFoldDB" id="A0A9E8HID9"/>
<dbReference type="RefSeq" id="WP_251810347.1">
    <property type="nucleotide sequence ID" value="NZ_CP101527.1"/>
</dbReference>
<name>A0A9E8HID9_9ALTE</name>
<evidence type="ECO:0000313" key="3">
    <source>
        <dbReference type="Proteomes" id="UP001164472"/>
    </source>
</evidence>
<sequence>MKNHLSSYLFISLLFLVEGCSSISGAANSSTVISFGGYYFSVPKSPDFIGASANDSLIVSFNEHSKKAVFSLNNYKNFDDYNISAETFLSVVYGSTNTRNKALNLLKLGIAENELSREQLTQNNRIIYRITYQTSEYAVVYNKAHPLFWVAIETTGIDMSNLMASLKEI</sequence>
<evidence type="ECO:0008006" key="4">
    <source>
        <dbReference type="Google" id="ProtNLM"/>
    </source>
</evidence>